<organism evidence="13 14">
    <name type="scientific">Aquicella siphonis</name>
    <dbReference type="NCBI Taxonomy" id="254247"/>
    <lineage>
        <taxon>Bacteria</taxon>
        <taxon>Pseudomonadati</taxon>
        <taxon>Pseudomonadota</taxon>
        <taxon>Gammaproteobacteria</taxon>
        <taxon>Legionellales</taxon>
        <taxon>Coxiellaceae</taxon>
        <taxon>Aquicella</taxon>
    </lineage>
</organism>
<keyword evidence="10 11" id="KW-0346">Stress response</keyword>
<evidence type="ECO:0000256" key="5">
    <source>
        <dbReference type="ARBA" id="ARBA00022723"/>
    </source>
</evidence>
<evidence type="ECO:0000313" key="14">
    <source>
        <dbReference type="Proteomes" id="UP000324194"/>
    </source>
</evidence>
<dbReference type="HAMAP" id="MF_01497">
    <property type="entry name" value="SrkA_kinase"/>
    <property type="match status" value="1"/>
</dbReference>
<feature type="domain" description="Aminoglycoside phosphotransferase" evidence="12">
    <location>
        <begin position="42"/>
        <end position="269"/>
    </location>
</feature>
<dbReference type="Gene3D" id="3.30.200.70">
    <property type="match status" value="1"/>
</dbReference>
<evidence type="ECO:0000256" key="9">
    <source>
        <dbReference type="ARBA" id="ARBA00022842"/>
    </source>
</evidence>
<accession>A0A5E4PKY5</accession>
<dbReference type="KEGG" id="asip:AQUSIP_25220"/>
<dbReference type="EMBL" id="LR699120">
    <property type="protein sequence ID" value="VVC77195.1"/>
    <property type="molecule type" value="Genomic_DNA"/>
</dbReference>
<dbReference type="EC" id="2.7.11.1" evidence="11"/>
<keyword evidence="1 11" id="KW-0963">Cytoplasm</keyword>
<dbReference type="AlphaFoldDB" id="A0A5E4PKY5"/>
<dbReference type="Proteomes" id="UP000324194">
    <property type="component" value="Chromosome 2"/>
</dbReference>
<protein>
    <recommendedName>
        <fullName evidence="11">Stress response kinase A</fullName>
        <ecNumber evidence="11">2.7.11.1</ecNumber>
    </recommendedName>
    <alternativeName>
        <fullName evidence="11">Serine/threonine-protein kinase SrkA</fullName>
    </alternativeName>
</protein>
<evidence type="ECO:0000259" key="12">
    <source>
        <dbReference type="Pfam" id="PF01636"/>
    </source>
</evidence>
<dbReference type="GO" id="GO:0005737">
    <property type="term" value="C:cytoplasm"/>
    <property type="evidence" value="ECO:0007669"/>
    <property type="project" value="UniProtKB-SubCell"/>
</dbReference>
<dbReference type="InterPro" id="IPR032882">
    <property type="entry name" value="SrkA/RdoA"/>
</dbReference>
<comment type="cofactor">
    <cofactor evidence="11">
        <name>Mg(2+)</name>
        <dbReference type="ChEBI" id="CHEBI:18420"/>
    </cofactor>
</comment>
<evidence type="ECO:0000256" key="8">
    <source>
        <dbReference type="ARBA" id="ARBA00022840"/>
    </source>
</evidence>
<evidence type="ECO:0000256" key="2">
    <source>
        <dbReference type="ARBA" id="ARBA00022527"/>
    </source>
</evidence>
<sequence>MCCILILNNTNTPYTNLDPSLIMDAIESLDYRCSGSLFALNSYENRVYQVGIEDRAPLIVKFYRPFRWSDAAIIEEHQFAIELAACDIPVVAPLECGTGETLHRYQGFRFALFPRQSGRSLELDNLEHLEWMGRFIGRLHAVGACRPFQHRMELNVETYGHAPYRFLVDNQFIPFELRHNFCLVLDQLLAKTAQCFDEAGCFSTLRLHGDCHAGNVLWNDKGPHIVDLDDCLTGPAIQDIWMLLSGSAEQVEVQLDRILDGYCEFYDYNPRELHLIEPLRTLRMIHYVGWLAKRWEDPAFPLNFPWFNTPRYWQDFLQNLNEQNALLDLSLDKMRHPEQ</sequence>
<dbReference type="PANTHER" id="PTHR39573">
    <property type="entry name" value="STRESS RESPONSE KINASE A"/>
    <property type="match status" value="1"/>
</dbReference>
<evidence type="ECO:0000313" key="13">
    <source>
        <dbReference type="EMBL" id="VVC77195.1"/>
    </source>
</evidence>
<comment type="function">
    <text evidence="11">A protein kinase that phosphorylates Ser and Thr residues. Probably acts to suppress the effects of stress linked to accumulation of reactive oxygen species. Probably involved in the extracytoplasmic stress response.</text>
</comment>
<dbReference type="InterPro" id="IPR002575">
    <property type="entry name" value="Aminoglycoside_PTrfase"/>
</dbReference>
<dbReference type="GO" id="GO:0004674">
    <property type="term" value="F:protein serine/threonine kinase activity"/>
    <property type="evidence" value="ECO:0007669"/>
    <property type="project" value="UniProtKB-UniRule"/>
</dbReference>
<feature type="active site" evidence="11">
    <location>
        <position position="227"/>
    </location>
</feature>
<keyword evidence="8 11" id="KW-0067">ATP-binding</keyword>
<dbReference type="GO" id="GO:0106310">
    <property type="term" value="F:protein serine kinase activity"/>
    <property type="evidence" value="ECO:0007669"/>
    <property type="project" value="RHEA"/>
</dbReference>
<dbReference type="Gene3D" id="1.10.510.10">
    <property type="entry name" value="Transferase(Phosphotransferase) domain 1"/>
    <property type="match status" value="1"/>
</dbReference>
<feature type="binding site" evidence="11">
    <location>
        <position position="215"/>
    </location>
    <ligand>
        <name>Mg(2+)</name>
        <dbReference type="ChEBI" id="CHEBI:18420"/>
    </ligand>
</feature>
<evidence type="ECO:0000256" key="4">
    <source>
        <dbReference type="ARBA" id="ARBA00022679"/>
    </source>
</evidence>
<comment type="similarity">
    <text evidence="11">Belongs to the SrkA/RdoA protein kinase family.</text>
</comment>
<evidence type="ECO:0000256" key="1">
    <source>
        <dbReference type="ARBA" id="ARBA00022490"/>
    </source>
</evidence>
<keyword evidence="9 11" id="KW-0460">Magnesium</keyword>
<feature type="site" description="ATP" evidence="11">
    <location>
        <position position="42"/>
    </location>
</feature>
<keyword evidence="3 11" id="KW-0597">Phosphoprotein</keyword>
<dbReference type="NCBIfam" id="NF008738">
    <property type="entry name" value="PRK11768.1"/>
    <property type="match status" value="1"/>
</dbReference>
<evidence type="ECO:0000256" key="7">
    <source>
        <dbReference type="ARBA" id="ARBA00022777"/>
    </source>
</evidence>
<comment type="catalytic activity">
    <reaction evidence="11">
        <text>L-threonyl-[protein] + ATP = O-phospho-L-threonyl-[protein] + ADP + H(+)</text>
        <dbReference type="Rhea" id="RHEA:46608"/>
        <dbReference type="Rhea" id="RHEA-COMP:11060"/>
        <dbReference type="Rhea" id="RHEA-COMP:11605"/>
        <dbReference type="ChEBI" id="CHEBI:15378"/>
        <dbReference type="ChEBI" id="CHEBI:30013"/>
        <dbReference type="ChEBI" id="CHEBI:30616"/>
        <dbReference type="ChEBI" id="CHEBI:61977"/>
        <dbReference type="ChEBI" id="CHEBI:456216"/>
        <dbReference type="EC" id="2.7.11.1"/>
    </reaction>
</comment>
<keyword evidence="6 11" id="KW-0547">Nucleotide-binding</keyword>
<dbReference type="PANTHER" id="PTHR39573:SF1">
    <property type="entry name" value="STRESS RESPONSE KINASE A"/>
    <property type="match status" value="1"/>
</dbReference>
<keyword evidence="4 11" id="KW-0808">Transferase</keyword>
<feature type="active site" description="Proton acceptor" evidence="11">
    <location>
        <position position="210"/>
    </location>
</feature>
<comment type="subunit">
    <text evidence="11">Monomer.</text>
</comment>
<evidence type="ECO:0000256" key="6">
    <source>
        <dbReference type="ARBA" id="ARBA00022741"/>
    </source>
</evidence>
<dbReference type="SUPFAM" id="SSF56112">
    <property type="entry name" value="Protein kinase-like (PK-like)"/>
    <property type="match status" value="1"/>
</dbReference>
<dbReference type="GO" id="GO:0000287">
    <property type="term" value="F:magnesium ion binding"/>
    <property type="evidence" value="ECO:0007669"/>
    <property type="project" value="UniProtKB-UniRule"/>
</dbReference>
<feature type="binding site" evidence="11">
    <location>
        <position position="227"/>
    </location>
    <ligand>
        <name>Mg(2+)</name>
        <dbReference type="ChEBI" id="CHEBI:18420"/>
    </ligand>
</feature>
<keyword evidence="5 11" id="KW-0479">Metal-binding</keyword>
<dbReference type="InterPro" id="IPR011009">
    <property type="entry name" value="Kinase-like_dom_sf"/>
</dbReference>
<gene>
    <name evidence="11" type="primary">srkA</name>
    <name evidence="13" type="ORF">AQUSIP_25220</name>
</gene>
<evidence type="ECO:0000256" key="3">
    <source>
        <dbReference type="ARBA" id="ARBA00022553"/>
    </source>
</evidence>
<keyword evidence="14" id="KW-1185">Reference proteome</keyword>
<dbReference type="Pfam" id="PF01636">
    <property type="entry name" value="APH"/>
    <property type="match status" value="1"/>
</dbReference>
<comment type="subcellular location">
    <subcellularLocation>
        <location evidence="11">Cytoplasm</location>
    </subcellularLocation>
</comment>
<evidence type="ECO:0000256" key="11">
    <source>
        <dbReference type="HAMAP-Rule" id="MF_01497"/>
    </source>
</evidence>
<name>A0A5E4PKY5_9COXI</name>
<keyword evidence="2 11" id="KW-0723">Serine/threonine-protein kinase</keyword>
<comment type="catalytic activity">
    <reaction evidence="11">
        <text>L-seryl-[protein] + ATP = O-phospho-L-seryl-[protein] + ADP + H(+)</text>
        <dbReference type="Rhea" id="RHEA:17989"/>
        <dbReference type="Rhea" id="RHEA-COMP:9863"/>
        <dbReference type="Rhea" id="RHEA-COMP:11604"/>
        <dbReference type="ChEBI" id="CHEBI:15378"/>
        <dbReference type="ChEBI" id="CHEBI:29999"/>
        <dbReference type="ChEBI" id="CHEBI:30616"/>
        <dbReference type="ChEBI" id="CHEBI:83421"/>
        <dbReference type="ChEBI" id="CHEBI:456216"/>
        <dbReference type="EC" id="2.7.11.1"/>
    </reaction>
</comment>
<dbReference type="Gene3D" id="1.20.1270.170">
    <property type="match status" value="1"/>
</dbReference>
<keyword evidence="7 11" id="KW-0418">Kinase</keyword>
<proteinExistence type="inferred from homology"/>
<reference evidence="13 14" key="1">
    <citation type="submission" date="2019-08" db="EMBL/GenBank/DDBJ databases">
        <authorList>
            <person name="Guy L."/>
        </authorList>
    </citation>
    <scope>NUCLEOTIDE SEQUENCE [LARGE SCALE GENOMIC DNA]</scope>
    <source>
        <strain evidence="13 14">SGT-108</strain>
    </source>
</reference>
<dbReference type="GO" id="GO:0005524">
    <property type="term" value="F:ATP binding"/>
    <property type="evidence" value="ECO:0007669"/>
    <property type="project" value="UniProtKB-UniRule"/>
</dbReference>
<evidence type="ECO:0000256" key="10">
    <source>
        <dbReference type="ARBA" id="ARBA00023016"/>
    </source>
</evidence>